<protein>
    <submittedName>
        <fullName evidence="2">Cysteine-rich venom protein</fullName>
    </submittedName>
</protein>
<dbReference type="Pfam" id="PF00188">
    <property type="entry name" value="CAP"/>
    <property type="match status" value="1"/>
</dbReference>
<evidence type="ECO:0000313" key="3">
    <source>
        <dbReference type="Proteomes" id="UP000762676"/>
    </source>
</evidence>
<dbReference type="SMART" id="SM00198">
    <property type="entry name" value="SCP"/>
    <property type="match status" value="1"/>
</dbReference>
<gene>
    <name evidence="2" type="ORF">ElyMa_001696800</name>
</gene>
<dbReference type="SUPFAM" id="SSF55797">
    <property type="entry name" value="PR-1-like"/>
    <property type="match status" value="1"/>
</dbReference>
<keyword evidence="3" id="KW-1185">Reference proteome</keyword>
<feature type="domain" description="SCP" evidence="1">
    <location>
        <begin position="69"/>
        <end position="181"/>
    </location>
</feature>
<comment type="caution">
    <text evidence="2">The sequence shown here is derived from an EMBL/GenBank/DDBJ whole genome shotgun (WGS) entry which is preliminary data.</text>
</comment>
<organism evidence="2 3">
    <name type="scientific">Elysia marginata</name>
    <dbReference type="NCBI Taxonomy" id="1093978"/>
    <lineage>
        <taxon>Eukaryota</taxon>
        <taxon>Metazoa</taxon>
        <taxon>Spiralia</taxon>
        <taxon>Lophotrochozoa</taxon>
        <taxon>Mollusca</taxon>
        <taxon>Gastropoda</taxon>
        <taxon>Heterobranchia</taxon>
        <taxon>Euthyneura</taxon>
        <taxon>Panpulmonata</taxon>
        <taxon>Sacoglossa</taxon>
        <taxon>Placobranchoidea</taxon>
        <taxon>Plakobranchidae</taxon>
        <taxon>Elysia</taxon>
    </lineage>
</organism>
<name>A0AAV4JSQ0_9GAST</name>
<dbReference type="Proteomes" id="UP000762676">
    <property type="component" value="Unassembled WGS sequence"/>
</dbReference>
<dbReference type="InterPro" id="IPR014044">
    <property type="entry name" value="CAP_dom"/>
</dbReference>
<evidence type="ECO:0000313" key="2">
    <source>
        <dbReference type="EMBL" id="GFS25803.1"/>
    </source>
</evidence>
<proteinExistence type="predicted"/>
<dbReference type="InterPro" id="IPR035940">
    <property type="entry name" value="CAP_sf"/>
</dbReference>
<dbReference type="PANTHER" id="PTHR10334">
    <property type="entry name" value="CYSTEINE-RICH SECRETORY PROTEIN-RELATED"/>
    <property type="match status" value="1"/>
</dbReference>
<evidence type="ECO:0000259" key="1">
    <source>
        <dbReference type="SMART" id="SM00198"/>
    </source>
</evidence>
<reference evidence="2 3" key="1">
    <citation type="journal article" date="2021" name="Elife">
        <title>Chloroplast acquisition without the gene transfer in kleptoplastic sea slugs, Plakobranchus ocellatus.</title>
        <authorList>
            <person name="Maeda T."/>
            <person name="Takahashi S."/>
            <person name="Yoshida T."/>
            <person name="Shimamura S."/>
            <person name="Takaki Y."/>
            <person name="Nagai Y."/>
            <person name="Toyoda A."/>
            <person name="Suzuki Y."/>
            <person name="Arimoto A."/>
            <person name="Ishii H."/>
            <person name="Satoh N."/>
            <person name="Nishiyama T."/>
            <person name="Hasebe M."/>
            <person name="Maruyama T."/>
            <person name="Minagawa J."/>
            <person name="Obokata J."/>
            <person name="Shigenobu S."/>
        </authorList>
    </citation>
    <scope>NUCLEOTIDE SEQUENCE [LARGE SCALE GENOMIC DNA]</scope>
</reference>
<dbReference type="Gene3D" id="3.40.33.10">
    <property type="entry name" value="CAP"/>
    <property type="match status" value="1"/>
</dbReference>
<sequence>MLSDAKYKRKKNCYDGNFTFLLQDTGSGYGEVDGLPEISSCTPEFSQEPDHTMCLMDDDRVLNSGVTERQKKVIVDYHNKVRRTARPTATDLTPLVWDDNLAKVAQKWAMQCKLEHDKNRKIPSYGMFIGQNLAAGHRSWKKAMESWFNEVQLYRYGEDANEYLGPGGWKEIGHYTQVSIS</sequence>
<accession>A0AAV4JSQ0</accession>
<dbReference type="AlphaFoldDB" id="A0AAV4JSQ0"/>
<dbReference type="PRINTS" id="PR00837">
    <property type="entry name" value="V5TPXLIKE"/>
</dbReference>
<dbReference type="EMBL" id="BMAT01003453">
    <property type="protein sequence ID" value="GFS25803.1"/>
    <property type="molecule type" value="Genomic_DNA"/>
</dbReference>
<dbReference type="InterPro" id="IPR001283">
    <property type="entry name" value="CRISP-related"/>
</dbReference>